<protein>
    <submittedName>
        <fullName evidence="1">Uncharacterized protein</fullName>
    </submittedName>
</protein>
<dbReference type="RefSeq" id="WP_266000224.1">
    <property type="nucleotide sequence ID" value="NZ_JAPJDN010000038.1"/>
</dbReference>
<comment type="caution">
    <text evidence="1">The sequence shown here is derived from an EMBL/GenBank/DDBJ whole genome shotgun (WGS) entry which is preliminary data.</text>
</comment>
<evidence type="ECO:0000313" key="1">
    <source>
        <dbReference type="EMBL" id="MCX2940384.1"/>
    </source>
</evidence>
<proteinExistence type="predicted"/>
<accession>A0ABT3SLI6</accession>
<dbReference type="Proteomes" id="UP001300745">
    <property type="component" value="Unassembled WGS sequence"/>
</dbReference>
<evidence type="ECO:0000313" key="2">
    <source>
        <dbReference type="Proteomes" id="UP001300745"/>
    </source>
</evidence>
<dbReference type="EMBL" id="JAPJDO010000038">
    <property type="protein sequence ID" value="MCX2940384.1"/>
    <property type="molecule type" value="Genomic_DNA"/>
</dbReference>
<sequence>MAGLLDKVLDAHGGLDRWNALATVEATVVSGGKLWEIKGQPQDATPRRMAVATQRSWASVRPFGAPDQRTDFTAARIAIEKLDGRVVAERRNPRESFTGHELATPWDPLQRAYFNGYALWTYLNTPFLMALPGLRVSEIDPVEDHGRQLAGLRVEFPAEFPSHSAVQEFYVNEQYLVCRHDYRVDVAGGFAAIQYIDGAVDFDGFTMPTKRKAYRADTDNRVITKDLMVSIDLSEFAFRTGDG</sequence>
<name>A0ABT3SLI6_9MYCO</name>
<organism evidence="1 2">
    <name type="scientific">Mycobacterium pinniadriaticum</name>
    <dbReference type="NCBI Taxonomy" id="2994102"/>
    <lineage>
        <taxon>Bacteria</taxon>
        <taxon>Bacillati</taxon>
        <taxon>Actinomycetota</taxon>
        <taxon>Actinomycetes</taxon>
        <taxon>Mycobacteriales</taxon>
        <taxon>Mycobacteriaceae</taxon>
        <taxon>Mycobacterium</taxon>
    </lineage>
</organism>
<keyword evidence="2" id="KW-1185">Reference proteome</keyword>
<reference evidence="1 2" key="1">
    <citation type="submission" date="2022-11" db="EMBL/GenBank/DDBJ databases">
        <title>Mycobacterium sp. nov.</title>
        <authorList>
            <person name="Papic B."/>
            <person name="Spicic S."/>
            <person name="Duvnjak S."/>
        </authorList>
    </citation>
    <scope>NUCLEOTIDE SEQUENCE [LARGE SCALE GENOMIC DNA]</scope>
    <source>
        <strain evidence="1 2">CVI_P4</strain>
    </source>
</reference>
<gene>
    <name evidence="1" type="ORF">ORI27_27185</name>
</gene>